<dbReference type="Gene3D" id="3.80.10.10">
    <property type="entry name" value="Ribonuclease Inhibitor"/>
    <property type="match status" value="1"/>
</dbReference>
<dbReference type="InterPro" id="IPR032675">
    <property type="entry name" value="LRR_dom_sf"/>
</dbReference>
<comment type="caution">
    <text evidence="1">The sequence shown here is derived from an EMBL/GenBank/DDBJ whole genome shotgun (WGS) entry which is preliminary data.</text>
</comment>
<evidence type="ECO:0008006" key="3">
    <source>
        <dbReference type="Google" id="ProtNLM"/>
    </source>
</evidence>
<name>A0AAW0B998_9AGAR</name>
<gene>
    <name evidence="1" type="ORF">VNI00_016971</name>
</gene>
<protein>
    <recommendedName>
        <fullName evidence="3">F-box domain-containing protein</fullName>
    </recommendedName>
</protein>
<organism evidence="1 2">
    <name type="scientific">Paramarasmius palmivorus</name>
    <dbReference type="NCBI Taxonomy" id="297713"/>
    <lineage>
        <taxon>Eukaryota</taxon>
        <taxon>Fungi</taxon>
        <taxon>Dikarya</taxon>
        <taxon>Basidiomycota</taxon>
        <taxon>Agaricomycotina</taxon>
        <taxon>Agaricomycetes</taxon>
        <taxon>Agaricomycetidae</taxon>
        <taxon>Agaricales</taxon>
        <taxon>Marasmiineae</taxon>
        <taxon>Marasmiaceae</taxon>
        <taxon>Paramarasmius</taxon>
    </lineage>
</organism>
<dbReference type="EMBL" id="JAYKXP010000149">
    <property type="protein sequence ID" value="KAK7022767.1"/>
    <property type="molecule type" value="Genomic_DNA"/>
</dbReference>
<evidence type="ECO:0000313" key="2">
    <source>
        <dbReference type="Proteomes" id="UP001383192"/>
    </source>
</evidence>
<dbReference type="SUPFAM" id="SSF52047">
    <property type="entry name" value="RNI-like"/>
    <property type="match status" value="1"/>
</dbReference>
<sequence>MPEAQVQTYIHPVDPFHDMYDTDYASFSTGSRLGRVCRHWRDVTLCTPALWASIFIEITNSPYSSKTPERLKLYLQRSKASALSIALQVGALTLTSIHFELILLVLQNAHRITRLALHLTKGGVKITDLFQRHFSRPFTALTTLIVKADYNEDPCKVVEALNKQSSSLRHIGISSFGRFGYKPLPIPQLTGLTINTISIDMLSLILSTSTHLQSLNASIQFFGNPLATIPVLEDLRSLDIKLLYGPFPFGCKEFTFNGYRKLVNLLSAPNLNRLSVKMSVEVEQYPEWRASSVMDTFRDFASEFKSFIARCPVIQSFSLVSAYFEDSQLLSILGKMPNLLALDVVDAVKGQMAVTNRLMEALGTREVLPKLKDLRLDLPEFNLRQGAFEEMLWSRRKHMHAHGDRLRSAYLKVDDVAMPDLDPDDLRELQREGLAVRVVYVRPSTKYWRQDEEVELVGYRVTPSGKGFC</sequence>
<keyword evidence="2" id="KW-1185">Reference proteome</keyword>
<evidence type="ECO:0000313" key="1">
    <source>
        <dbReference type="EMBL" id="KAK7022767.1"/>
    </source>
</evidence>
<dbReference type="AlphaFoldDB" id="A0AAW0B998"/>
<reference evidence="1 2" key="1">
    <citation type="submission" date="2024-01" db="EMBL/GenBank/DDBJ databases">
        <title>A draft genome for a cacao thread blight-causing isolate of Paramarasmius palmivorus.</title>
        <authorList>
            <person name="Baruah I.K."/>
            <person name="Bukari Y."/>
            <person name="Amoako-Attah I."/>
            <person name="Meinhardt L.W."/>
            <person name="Bailey B.A."/>
            <person name="Cohen S.P."/>
        </authorList>
    </citation>
    <scope>NUCLEOTIDE SEQUENCE [LARGE SCALE GENOMIC DNA]</scope>
    <source>
        <strain evidence="1 2">GH-12</strain>
    </source>
</reference>
<dbReference type="Proteomes" id="UP001383192">
    <property type="component" value="Unassembled WGS sequence"/>
</dbReference>
<proteinExistence type="predicted"/>
<accession>A0AAW0B998</accession>